<dbReference type="GO" id="GO:0005506">
    <property type="term" value="F:iron ion binding"/>
    <property type="evidence" value="ECO:0007669"/>
    <property type="project" value="InterPro"/>
</dbReference>
<dbReference type="CDD" id="cd06664">
    <property type="entry name" value="IscU_like"/>
    <property type="match status" value="1"/>
</dbReference>
<evidence type="ECO:0000313" key="2">
    <source>
        <dbReference type="EMBL" id="BED91836.1"/>
    </source>
</evidence>
<dbReference type="PANTHER" id="PTHR10093">
    <property type="entry name" value="IRON-SULFUR CLUSTER ASSEMBLY ENZYME NIFU HOMOLOG"/>
    <property type="match status" value="1"/>
</dbReference>
<dbReference type="KEGG" id="ips:CfP315_0369"/>
<dbReference type="EMBL" id="AP027924">
    <property type="protein sequence ID" value="BED91836.1"/>
    <property type="molecule type" value="Genomic_DNA"/>
</dbReference>
<evidence type="ECO:0000259" key="1">
    <source>
        <dbReference type="Pfam" id="PF01592"/>
    </source>
</evidence>
<accession>A0AA48HY36</accession>
<sequence>MQYTKKVMEHFLNPCNVGEIEDADAIGEVGNVRCGDVMKMFLTIKNGVIVDIKFKTFGCAAAIATSSIATTLIKNKTIDEALKITNKTIIDKLGGLPTVKIHCSILAEQAFKVAIANYYKKQGIDPEVILNKK</sequence>
<proteinExistence type="predicted"/>
<gene>
    <name evidence="2" type="ORF">CfP315_0369</name>
</gene>
<dbReference type="InterPro" id="IPR002871">
    <property type="entry name" value="NIF_FeS_clus_asmbl_NifU_N"/>
</dbReference>
<dbReference type="SUPFAM" id="SSF82649">
    <property type="entry name" value="SufE/NifU"/>
    <property type="match status" value="1"/>
</dbReference>
<reference evidence="2" key="1">
    <citation type="journal article" date="2023" name="ISME J.">
        <title>Emergence of putative energy parasites within Clostridia revealed by genome analysis of a novel endosymbiotic clade.</title>
        <authorList>
            <person name="Takahashi K."/>
            <person name="Kuwahara H."/>
            <person name="Horikawa Y."/>
            <person name="Izawa K."/>
            <person name="Kato D."/>
            <person name="Inagaki T."/>
            <person name="Yuki M."/>
            <person name="Ohkuma M."/>
            <person name="Hongoh Y."/>
        </authorList>
    </citation>
    <scope>NUCLEOTIDE SEQUENCE</scope>
    <source>
        <strain evidence="2">CfP3-15</strain>
    </source>
</reference>
<dbReference type="Gene3D" id="3.90.1010.10">
    <property type="match status" value="1"/>
</dbReference>
<protein>
    <submittedName>
        <fullName evidence="2">Fe-S cluster assembly scaffold protein NifU</fullName>
    </submittedName>
</protein>
<dbReference type="GO" id="GO:0016226">
    <property type="term" value="P:iron-sulfur cluster assembly"/>
    <property type="evidence" value="ECO:0007669"/>
    <property type="project" value="InterPro"/>
</dbReference>
<feature type="domain" description="NIF system FeS cluster assembly NifU N-terminal" evidence="1">
    <location>
        <begin position="2"/>
        <end position="122"/>
    </location>
</feature>
<dbReference type="Pfam" id="PF01592">
    <property type="entry name" value="NifU_N"/>
    <property type="match status" value="1"/>
</dbReference>
<dbReference type="AlphaFoldDB" id="A0AA48HY36"/>
<dbReference type="GO" id="GO:0051536">
    <property type="term" value="F:iron-sulfur cluster binding"/>
    <property type="evidence" value="ECO:0007669"/>
    <property type="project" value="InterPro"/>
</dbReference>
<name>A0AA48HY36_9FIRM</name>
<dbReference type="Proteomes" id="UP001337580">
    <property type="component" value="Chromosome"/>
</dbReference>
<organism evidence="2">
    <name type="scientific">Candidatus Improbicoccus pseudotrichonymphae</name>
    <dbReference type="NCBI Taxonomy" id="3033792"/>
    <lineage>
        <taxon>Bacteria</taxon>
        <taxon>Bacillati</taxon>
        <taxon>Bacillota</taxon>
        <taxon>Clostridia</taxon>
        <taxon>Candidatus Improbicoccus</taxon>
    </lineage>
</organism>